<proteinExistence type="predicted"/>
<feature type="domain" description="HTH luxR-type" evidence="1">
    <location>
        <begin position="154"/>
        <end position="206"/>
    </location>
</feature>
<accession>A0A094PWE3</accession>
<evidence type="ECO:0000313" key="2">
    <source>
        <dbReference type="EMBL" id="KGA14009.1"/>
    </source>
</evidence>
<dbReference type="PANTHER" id="PTHR45566">
    <property type="entry name" value="HTH-TYPE TRANSCRIPTIONAL REGULATOR YHJB-RELATED"/>
    <property type="match status" value="1"/>
</dbReference>
<dbReference type="SUPFAM" id="SSF46894">
    <property type="entry name" value="C-terminal effector domain of the bipartite response regulators"/>
    <property type="match status" value="1"/>
</dbReference>
<name>A0A094PWE3_9ZZZZ</name>
<dbReference type="InterPro" id="IPR011006">
    <property type="entry name" value="CheY-like_superfamily"/>
</dbReference>
<comment type="caution">
    <text evidence="2">The sequence shown here is derived from an EMBL/GenBank/DDBJ whole genome shotgun (WGS) entry which is preliminary data.</text>
</comment>
<dbReference type="SMART" id="SM00421">
    <property type="entry name" value="HTH_LUXR"/>
    <property type="match status" value="1"/>
</dbReference>
<dbReference type="PANTHER" id="PTHR45566:SF2">
    <property type="entry name" value="NARL SUBFAMILY"/>
    <property type="match status" value="1"/>
</dbReference>
<protein>
    <recommendedName>
        <fullName evidence="1">HTH luxR-type domain-containing protein</fullName>
    </recommendedName>
</protein>
<dbReference type="EMBL" id="JNSK01000145">
    <property type="protein sequence ID" value="KGA14009.1"/>
    <property type="molecule type" value="Genomic_DNA"/>
</dbReference>
<dbReference type="GO" id="GO:0006355">
    <property type="term" value="P:regulation of DNA-templated transcription"/>
    <property type="evidence" value="ECO:0007669"/>
    <property type="project" value="InterPro"/>
</dbReference>
<dbReference type="InterPro" id="IPR036388">
    <property type="entry name" value="WH-like_DNA-bd_sf"/>
</dbReference>
<reference evidence="2" key="1">
    <citation type="submission" date="2014-05" db="EMBL/GenBank/DDBJ databases">
        <title>Key roles for freshwater Actinobacteria revealed by deep metagenomic sequencing.</title>
        <authorList>
            <person name="Ghai R."/>
            <person name="Mizuno C.M."/>
            <person name="Picazo A."/>
            <person name="Camacho A."/>
            <person name="Rodriguez-Valera F."/>
        </authorList>
    </citation>
    <scope>NUCLEOTIDE SEQUENCE</scope>
</reference>
<dbReference type="Gene3D" id="3.40.50.2300">
    <property type="match status" value="1"/>
</dbReference>
<dbReference type="SUPFAM" id="SSF52172">
    <property type="entry name" value="CheY-like"/>
    <property type="match status" value="1"/>
</dbReference>
<dbReference type="AlphaFoldDB" id="A0A094PWE3"/>
<dbReference type="GO" id="GO:0003677">
    <property type="term" value="F:DNA binding"/>
    <property type="evidence" value="ECO:0007669"/>
    <property type="project" value="InterPro"/>
</dbReference>
<organism evidence="2">
    <name type="scientific">freshwater metagenome</name>
    <dbReference type="NCBI Taxonomy" id="449393"/>
    <lineage>
        <taxon>unclassified sequences</taxon>
        <taxon>metagenomes</taxon>
        <taxon>ecological metagenomes</taxon>
    </lineage>
</organism>
<dbReference type="Gene3D" id="1.10.10.10">
    <property type="entry name" value="Winged helix-like DNA-binding domain superfamily/Winged helix DNA-binding domain"/>
    <property type="match status" value="1"/>
</dbReference>
<dbReference type="InterPro" id="IPR051015">
    <property type="entry name" value="EvgA-like"/>
</dbReference>
<dbReference type="InterPro" id="IPR000792">
    <property type="entry name" value="Tscrpt_reg_LuxR_C"/>
</dbReference>
<sequence length="227" mass="24697">MSIATLPRVMIATEDAFELTTVSASLRLHGVNIVAEVQSQIVAENTFRSLQPEVVLFDLLFADSHVIEMIVGFRKTNPELGVVIMTACVDLRLLGIPAASIPRGVQIVLKRSMADLAILNSAITQSLESSSIMATAQWVNSAGSSYENAFGSVIHNFTDIQVATLRLLAQGLSNSEIAKVRFVSEKSVEQIVARIAQHLDVLPDRAKNLRVVITGEYFKCIGAPRHL</sequence>
<dbReference type="Pfam" id="PF00196">
    <property type="entry name" value="GerE"/>
    <property type="match status" value="1"/>
</dbReference>
<gene>
    <name evidence="2" type="ORF">GM50_20920</name>
</gene>
<evidence type="ECO:0000259" key="1">
    <source>
        <dbReference type="SMART" id="SM00421"/>
    </source>
</evidence>
<dbReference type="InterPro" id="IPR016032">
    <property type="entry name" value="Sig_transdc_resp-reg_C-effctor"/>
</dbReference>